<dbReference type="WormBase" id="CBG22430">
    <property type="protein sequence ID" value="CBP12150"/>
    <property type="gene ID" value="WBGene00040989"/>
</dbReference>
<protein>
    <submittedName>
        <fullName evidence="2">Protein CBG22430</fullName>
    </submittedName>
</protein>
<keyword evidence="1" id="KW-0732">Signal</keyword>
<reference evidence="2 3" key="1">
    <citation type="journal article" date="2003" name="PLoS Biol.">
        <title>The genome sequence of Caenorhabditis briggsae: a platform for comparative genomics.</title>
        <authorList>
            <person name="Stein L.D."/>
            <person name="Bao Z."/>
            <person name="Blasiar D."/>
            <person name="Blumenthal T."/>
            <person name="Brent M.R."/>
            <person name="Chen N."/>
            <person name="Chinwalla A."/>
            <person name="Clarke L."/>
            <person name="Clee C."/>
            <person name="Coghlan A."/>
            <person name="Coulson A."/>
            <person name="D'Eustachio P."/>
            <person name="Fitch D.H."/>
            <person name="Fulton L.A."/>
            <person name="Fulton R.E."/>
            <person name="Griffiths-Jones S."/>
            <person name="Harris T.W."/>
            <person name="Hillier L.W."/>
            <person name="Kamath R."/>
            <person name="Kuwabara P.E."/>
            <person name="Mardis E.R."/>
            <person name="Marra M.A."/>
            <person name="Miner T.L."/>
            <person name="Minx P."/>
            <person name="Mullikin J.C."/>
            <person name="Plumb R.W."/>
            <person name="Rogers J."/>
            <person name="Schein J.E."/>
            <person name="Sohrmann M."/>
            <person name="Spieth J."/>
            <person name="Stajich J.E."/>
            <person name="Wei C."/>
            <person name="Willey D."/>
            <person name="Wilson R.K."/>
            <person name="Durbin R."/>
            <person name="Waterston R.H."/>
        </authorList>
    </citation>
    <scope>NUCLEOTIDE SEQUENCE [LARGE SCALE GENOMIC DNA]</scope>
    <source>
        <strain evidence="2 3">AF16</strain>
    </source>
</reference>
<dbReference type="RefSeq" id="XP_002635693.1">
    <property type="nucleotide sequence ID" value="XM_002635647.1"/>
</dbReference>
<dbReference type="AlphaFoldDB" id="A8Y298"/>
<feature type="chain" id="PRO_5002733219" evidence="1">
    <location>
        <begin position="21"/>
        <end position="59"/>
    </location>
</feature>
<gene>
    <name evidence="2 4" type="ORF">CBG22430</name>
    <name evidence="2" type="ORF">CBG_22430</name>
</gene>
<organism evidence="2 3">
    <name type="scientific">Caenorhabditis briggsae</name>
    <dbReference type="NCBI Taxonomy" id="6238"/>
    <lineage>
        <taxon>Eukaryota</taxon>
        <taxon>Metazoa</taxon>
        <taxon>Ecdysozoa</taxon>
        <taxon>Nematoda</taxon>
        <taxon>Chromadorea</taxon>
        <taxon>Rhabditida</taxon>
        <taxon>Rhabditina</taxon>
        <taxon>Rhabditomorpha</taxon>
        <taxon>Rhabditoidea</taxon>
        <taxon>Rhabditidae</taxon>
        <taxon>Peloderinae</taxon>
        <taxon>Caenorhabditis</taxon>
    </lineage>
</organism>
<evidence type="ECO:0000313" key="2">
    <source>
        <dbReference type="EMBL" id="CAP39018.1"/>
    </source>
</evidence>
<evidence type="ECO:0000256" key="1">
    <source>
        <dbReference type="SAM" id="SignalP"/>
    </source>
</evidence>
<feature type="signal peptide" evidence="1">
    <location>
        <begin position="1"/>
        <end position="20"/>
    </location>
</feature>
<evidence type="ECO:0000313" key="3">
    <source>
        <dbReference type="Proteomes" id="UP000008549"/>
    </source>
</evidence>
<evidence type="ECO:0000313" key="4">
    <source>
        <dbReference type="WormBase" id="CBG22430"/>
    </source>
</evidence>
<proteinExistence type="predicted"/>
<name>A8Y298_CAEBR</name>
<sequence>MVTTMMKILVLAVLLEATSAFVPINPETLTGQALVNYVNSAQSMFTAEYSNKKFTVFNV</sequence>
<dbReference type="Proteomes" id="UP000008549">
    <property type="component" value="Unassembled WGS sequence"/>
</dbReference>
<keyword evidence="3" id="KW-1185">Reference proteome</keyword>
<dbReference type="GeneID" id="8577688"/>
<reference evidence="2 3" key="2">
    <citation type="journal article" date="2011" name="PLoS Genet.">
        <title>Caenorhabditis briggsae recombinant inbred line genotypes reveal inter-strain incompatibility and the evolution of recombination.</title>
        <authorList>
            <person name="Ross J.A."/>
            <person name="Koboldt D.C."/>
            <person name="Staisch J.E."/>
            <person name="Chamberlin H.M."/>
            <person name="Gupta B.P."/>
            <person name="Miller R.D."/>
            <person name="Baird S.E."/>
            <person name="Haag E.S."/>
        </authorList>
    </citation>
    <scope>NUCLEOTIDE SEQUENCE [LARGE SCALE GENOMIC DNA]</scope>
    <source>
        <strain evidence="2 3">AF16</strain>
    </source>
</reference>
<dbReference type="HOGENOM" id="CLU_2962969_0_0_1"/>
<accession>A8Y298</accession>
<dbReference type="CTD" id="8577688"/>
<dbReference type="InParanoid" id="A8Y298"/>
<dbReference type="EMBL" id="HE600946">
    <property type="protein sequence ID" value="CAP39018.1"/>
    <property type="molecule type" value="Genomic_DNA"/>
</dbReference>
<dbReference type="KEGG" id="cbr:CBG_22430"/>